<dbReference type="Gene3D" id="3.30.420.10">
    <property type="entry name" value="Ribonuclease H-like superfamily/Ribonuclease H"/>
    <property type="match status" value="1"/>
</dbReference>
<dbReference type="SUPFAM" id="SSF56801">
    <property type="entry name" value="Acetyl-CoA synthetase-like"/>
    <property type="match status" value="1"/>
</dbReference>
<dbReference type="GO" id="GO:0005524">
    <property type="term" value="F:ATP binding"/>
    <property type="evidence" value="ECO:0007669"/>
    <property type="project" value="UniProtKB-KW"/>
</dbReference>
<dbReference type="InterPro" id="IPR036085">
    <property type="entry name" value="PAZ_dom_sf"/>
</dbReference>
<proteinExistence type="inferred from homology"/>
<accession>A0A8H6WKW3</accession>
<dbReference type="InterPro" id="IPR012337">
    <property type="entry name" value="RNaseH-like_sf"/>
</dbReference>
<feature type="region of interest" description="Disordered" evidence="6">
    <location>
        <begin position="708"/>
        <end position="790"/>
    </location>
</feature>
<dbReference type="InterPro" id="IPR032473">
    <property type="entry name" value="Argonaute_Mid_dom"/>
</dbReference>
<keyword evidence="3" id="KW-0547">Nucleotide-binding</keyword>
<comment type="caution">
    <text evidence="9">The sequence shown here is derived from an EMBL/GenBank/DDBJ whole genome shotgun (WGS) entry which is preliminary data.</text>
</comment>
<feature type="domain" description="PAZ" evidence="7">
    <location>
        <begin position="1015"/>
        <end position="1117"/>
    </location>
</feature>
<dbReference type="Gene3D" id="3.40.50.2300">
    <property type="match status" value="1"/>
</dbReference>
<dbReference type="OrthoDB" id="1700726at2759"/>
<dbReference type="Gene3D" id="2.170.260.10">
    <property type="entry name" value="paz domain"/>
    <property type="match status" value="1"/>
</dbReference>
<evidence type="ECO:0000313" key="10">
    <source>
        <dbReference type="Proteomes" id="UP000613580"/>
    </source>
</evidence>
<evidence type="ECO:0000259" key="8">
    <source>
        <dbReference type="PROSITE" id="PS50822"/>
    </source>
</evidence>
<feature type="compositionally biased region" description="Low complexity" evidence="6">
    <location>
        <begin position="739"/>
        <end position="755"/>
    </location>
</feature>
<dbReference type="GO" id="GO:0005811">
    <property type="term" value="C:lipid droplet"/>
    <property type="evidence" value="ECO:0007669"/>
    <property type="project" value="TreeGrafter"/>
</dbReference>
<reference evidence="9" key="1">
    <citation type="submission" date="2020-05" db="EMBL/GenBank/DDBJ databases">
        <title>Mycena genomes resolve the evolution of fungal bioluminescence.</title>
        <authorList>
            <person name="Tsai I.J."/>
        </authorList>
    </citation>
    <scope>NUCLEOTIDE SEQUENCE</scope>
    <source>
        <strain evidence="9">110903Hualien_Pintung</strain>
    </source>
</reference>
<dbReference type="GO" id="GO:0003723">
    <property type="term" value="F:RNA binding"/>
    <property type="evidence" value="ECO:0007669"/>
    <property type="project" value="InterPro"/>
</dbReference>
<dbReference type="InterPro" id="IPR042099">
    <property type="entry name" value="ANL_N_sf"/>
</dbReference>
<evidence type="ECO:0000256" key="5">
    <source>
        <dbReference type="ARBA" id="ARBA00036813"/>
    </source>
</evidence>
<keyword evidence="2" id="KW-0436">Ligase</keyword>
<dbReference type="InterPro" id="IPR036397">
    <property type="entry name" value="RNaseH_sf"/>
</dbReference>
<dbReference type="InterPro" id="IPR003165">
    <property type="entry name" value="Piwi"/>
</dbReference>
<dbReference type="GO" id="GO:0004467">
    <property type="term" value="F:long-chain fatty acid-CoA ligase activity"/>
    <property type="evidence" value="ECO:0007669"/>
    <property type="project" value="UniProtKB-EC"/>
</dbReference>
<dbReference type="PANTHER" id="PTHR43272">
    <property type="entry name" value="LONG-CHAIN-FATTY-ACID--COA LIGASE"/>
    <property type="match status" value="1"/>
</dbReference>
<dbReference type="SUPFAM" id="SSF53098">
    <property type="entry name" value="Ribonuclease H-like"/>
    <property type="match status" value="1"/>
</dbReference>
<dbReference type="SMART" id="SM00950">
    <property type="entry name" value="Piwi"/>
    <property type="match status" value="1"/>
</dbReference>
<evidence type="ECO:0000256" key="3">
    <source>
        <dbReference type="ARBA" id="ARBA00022741"/>
    </source>
</evidence>
<feature type="compositionally biased region" description="Polar residues" evidence="6">
    <location>
        <begin position="1"/>
        <end position="10"/>
    </location>
</feature>
<dbReference type="SUPFAM" id="SSF101690">
    <property type="entry name" value="PAZ domain"/>
    <property type="match status" value="1"/>
</dbReference>
<evidence type="ECO:0008006" key="11">
    <source>
        <dbReference type="Google" id="ProtNLM"/>
    </source>
</evidence>
<dbReference type="InterPro" id="IPR014811">
    <property type="entry name" value="ArgoL1"/>
</dbReference>
<dbReference type="GO" id="GO:0005886">
    <property type="term" value="C:plasma membrane"/>
    <property type="evidence" value="ECO:0007669"/>
    <property type="project" value="TreeGrafter"/>
</dbReference>
<dbReference type="InterPro" id="IPR000873">
    <property type="entry name" value="AMP-dep_synth/lig_dom"/>
</dbReference>
<feature type="domain" description="Piwi" evidence="8">
    <location>
        <begin position="1287"/>
        <end position="1601"/>
    </location>
</feature>
<dbReference type="PROSITE" id="PS00455">
    <property type="entry name" value="AMP_BINDING"/>
    <property type="match status" value="1"/>
</dbReference>
<name>A0A8H6WKW3_MYCCL</name>
<dbReference type="InterPro" id="IPR020845">
    <property type="entry name" value="AMP-binding_CS"/>
</dbReference>
<protein>
    <recommendedName>
        <fullName evidence="11">Piwi-domain-containing protein</fullName>
    </recommendedName>
</protein>
<dbReference type="Pfam" id="PF02171">
    <property type="entry name" value="Piwi"/>
    <property type="match status" value="1"/>
</dbReference>
<comment type="similarity">
    <text evidence="1">Belongs to the ATP-dependent AMP-binding enzyme family.</text>
</comment>
<evidence type="ECO:0000256" key="2">
    <source>
        <dbReference type="ARBA" id="ARBA00022598"/>
    </source>
</evidence>
<dbReference type="Pfam" id="PF16487">
    <property type="entry name" value="ArgoMid"/>
    <property type="match status" value="1"/>
</dbReference>
<dbReference type="InterPro" id="IPR003100">
    <property type="entry name" value="PAZ_dom"/>
</dbReference>
<dbReference type="PROSITE" id="PS50822">
    <property type="entry name" value="PIWI"/>
    <property type="match status" value="1"/>
</dbReference>
<dbReference type="Pfam" id="PF08699">
    <property type="entry name" value="ArgoL1"/>
    <property type="match status" value="1"/>
</dbReference>
<dbReference type="PROSITE" id="PS50821">
    <property type="entry name" value="PAZ"/>
    <property type="match status" value="1"/>
</dbReference>
<dbReference type="PANTHER" id="PTHR43272:SF83">
    <property type="entry name" value="ACYL-COA SYNTHETASE LONG-CHAIN, ISOFORM J"/>
    <property type="match status" value="1"/>
</dbReference>
<comment type="catalytic activity">
    <reaction evidence="5">
        <text>a long-chain fatty acid + ATP + CoA = a long-chain fatty acyl-CoA + AMP + diphosphate</text>
        <dbReference type="Rhea" id="RHEA:15421"/>
        <dbReference type="ChEBI" id="CHEBI:30616"/>
        <dbReference type="ChEBI" id="CHEBI:33019"/>
        <dbReference type="ChEBI" id="CHEBI:57287"/>
        <dbReference type="ChEBI" id="CHEBI:57560"/>
        <dbReference type="ChEBI" id="CHEBI:83139"/>
        <dbReference type="ChEBI" id="CHEBI:456215"/>
        <dbReference type="EC" id="6.2.1.3"/>
    </reaction>
</comment>
<dbReference type="EMBL" id="JACAZE010000002">
    <property type="protein sequence ID" value="KAF7321167.1"/>
    <property type="molecule type" value="Genomic_DNA"/>
</dbReference>
<dbReference type="GO" id="GO:0005783">
    <property type="term" value="C:endoplasmic reticulum"/>
    <property type="evidence" value="ECO:0007669"/>
    <property type="project" value="TreeGrafter"/>
</dbReference>
<keyword evidence="10" id="KW-1185">Reference proteome</keyword>
<dbReference type="GO" id="GO:0035336">
    <property type="term" value="P:long-chain fatty-acyl-CoA metabolic process"/>
    <property type="evidence" value="ECO:0007669"/>
    <property type="project" value="TreeGrafter"/>
</dbReference>
<evidence type="ECO:0000256" key="6">
    <source>
        <dbReference type="SAM" id="MobiDB-lite"/>
    </source>
</evidence>
<dbReference type="Pfam" id="PF02170">
    <property type="entry name" value="PAZ"/>
    <property type="match status" value="1"/>
</dbReference>
<evidence type="ECO:0000256" key="4">
    <source>
        <dbReference type="ARBA" id="ARBA00022840"/>
    </source>
</evidence>
<evidence type="ECO:0000256" key="1">
    <source>
        <dbReference type="ARBA" id="ARBA00006432"/>
    </source>
</evidence>
<dbReference type="Pfam" id="PF00501">
    <property type="entry name" value="AMP-binding"/>
    <property type="match status" value="1"/>
</dbReference>
<feature type="region of interest" description="Disordered" evidence="6">
    <location>
        <begin position="1"/>
        <end position="31"/>
    </location>
</feature>
<keyword evidence="4" id="KW-0067">ATP-binding</keyword>
<sequence>MSSKFPTHTNKPGYYGKGSVEVSPPAADNEGPTRRLAISAEALVTGCGRGVETVFELLQYCAKTYGTRDAVGWRDIIKIIEEQKEVKKVVDGKEVTEQKTWKYFQLSDYKYLSYVQLEEHVSEVARGLVDIGITTEDVFNIFSQTSLNWQLIQHACSSISTTIATAYDTLGPAGLTHSLNEPNCVGLFTNAELLSTLVKVIPNTPSVKYIVFDGEPSPKVLASISESRPDIQVLTIDDLRARGRALPMSIVEGRRPTSATVSCIMYTSGSTGPPKGVVITHANLIASIGGVHKLLGHHLTQDDAFLAYLPLAHILEYIVELIMMFAGMPIGFGRVKTLTDASVRNCDGDIKAFRPTIMVGVPAVWETIRKGIVGKVQAGGSIRSSVFRGAVEAKKRNIPGLSQIADSAILSSVRAATGGRLRIAMSGGAAISKETQEFLSVALVMLLQGYGMTETCGMCCIMPPEVFRYDSVGLPVPCAEIKFLDVPEAGYFSCGRNGSTEERGEVCIRGTSVIAGYYKRPDLNEDPNIFPGDGWLRTGDIGRWNPDGTLTLIDRIKNLVKLAGGEYIALEQLESTYKACNLVSNICVHASQDAKAPIAVIFPHESNLRAALRNGAAGSDVDANAGLPELCADKRVSALVLKECNALGKKNGFKGTETLTAVILGPDEWTPESGLVTAAQKIQRVVIAKTFADEIKEAYKNHQLTSEATFSPPAGITSWLPPRARGGGLGCDGPSARLSSSRGPQQGPPQSSQRYGPPPSAHSHGHGQRYPPSQRYGAHPPAATQSEAPQLEEVRAVTVKTNSFVVKSLPNITYYQNDSNQCAIPCIFTPVNLRPDLKVRPDKRQRLIHALQIHHLQQFGGRAVFDGGFILLTTQTLNTSEFLVHDTSQDAPSDSPGWFRIRLSRTVGQEITPALFRQAICGNAPAALAVIQLLLLQTQSQRQITISNNKKAFFFPDKKQVLNSGGIELWSGYFQAVRPSPGRLLVTIDTTICAMYMSGACFDVAMHVLRTSNTRALSLTNKSRDDRDFRKLLDFFKGRQIRVPRTYGTRVKTIRDLERGPVGEIMFGEGVQKSILQHYHQAHNIRLQYPDSIGVVLSGRSAPFKVIVPLELCEMVPGQPYRKKLPPEAAPTVTRFAVLEPDKRLARITGDTHGVSSPINTYNTSEHLVEAGVSIDTEPLVVRGRILPAPPLKYGCDAVVNPKNGAWNVLDKQFYIPQTINSWAVLVLVPGMQDKRVNNIMWELATCCRNLGMTIPGHVPMEWGGGHGPSVQAKMQKLVEENRNLDIMLVILPEKAEETRRWVKYFGDVMFGVRTQCFKETQLPKDGDRRASQYYNNIALKLNARMGGCNAIVGSPLLLQLYGGNKPFMVVGADVAHAAPGSAHPSIASLVWSHDRRATMYRVVTRLQSARVEMIQDLKAMFRAAYESLGRQYRNTPGHIFFYRDGVSEGEFLQVKEVEIQAINDALDDIWTERKLTDDKPRLTFIVVGKRHHVSFFPKSPTDFAGDKTGNCKPGLAVDEDLRNPLFKDFYLQSHAAIKGTSRSGHYTILQDDNFNEDVDKLEELSYALCHAYAKATRSVSIPAPVYYADLACDHAKYHINPDSRLKLLTDGGSSSESGHSSVHSEASLDEWNRDFGPVHPNLAAGMYFL</sequence>
<gene>
    <name evidence="9" type="ORF">HMN09_00204900</name>
</gene>
<evidence type="ECO:0000259" key="7">
    <source>
        <dbReference type="PROSITE" id="PS50821"/>
    </source>
</evidence>
<dbReference type="CDD" id="cd02846">
    <property type="entry name" value="PAZ_argonaute_like"/>
    <property type="match status" value="1"/>
</dbReference>
<organism evidence="9 10">
    <name type="scientific">Mycena chlorophos</name>
    <name type="common">Agaric fungus</name>
    <name type="synonym">Agaricus chlorophos</name>
    <dbReference type="NCBI Taxonomy" id="658473"/>
    <lineage>
        <taxon>Eukaryota</taxon>
        <taxon>Fungi</taxon>
        <taxon>Dikarya</taxon>
        <taxon>Basidiomycota</taxon>
        <taxon>Agaricomycotina</taxon>
        <taxon>Agaricomycetes</taxon>
        <taxon>Agaricomycetidae</taxon>
        <taxon>Agaricales</taxon>
        <taxon>Marasmiineae</taxon>
        <taxon>Mycenaceae</taxon>
        <taxon>Mycena</taxon>
    </lineage>
</organism>
<dbReference type="Gene3D" id="3.40.50.12780">
    <property type="entry name" value="N-terminal domain of ligase-like"/>
    <property type="match status" value="1"/>
</dbReference>
<dbReference type="SMART" id="SM01163">
    <property type="entry name" value="DUF1785"/>
    <property type="match status" value="1"/>
</dbReference>
<dbReference type="Proteomes" id="UP000613580">
    <property type="component" value="Unassembled WGS sequence"/>
</dbReference>
<evidence type="ECO:0000313" key="9">
    <source>
        <dbReference type="EMBL" id="KAF7321167.1"/>
    </source>
</evidence>